<reference evidence="1 2" key="1">
    <citation type="submission" date="2021-10" db="EMBL/GenBank/DDBJ databases">
        <title>Anaerobic single-cell dispensing facilitates the cultivation of human gut bacteria.</title>
        <authorList>
            <person name="Afrizal A."/>
        </authorList>
    </citation>
    <scope>NUCLEOTIDE SEQUENCE [LARGE SCALE GENOMIC DNA]</scope>
    <source>
        <strain evidence="1 2">CLA-AA-H224</strain>
    </source>
</reference>
<proteinExistence type="predicted"/>
<dbReference type="RefSeq" id="WP_308732405.1">
    <property type="nucleotide sequence ID" value="NZ_JAJEQN010000052.1"/>
</dbReference>
<evidence type="ECO:0000313" key="1">
    <source>
        <dbReference type="EMBL" id="MCC2222837.1"/>
    </source>
</evidence>
<comment type="caution">
    <text evidence="1">The sequence shown here is derived from an EMBL/GenBank/DDBJ whole genome shotgun (WGS) entry which is preliminary data.</text>
</comment>
<protein>
    <submittedName>
        <fullName evidence="1">Aspartate dehydrogenase</fullName>
    </submittedName>
</protein>
<name>A0AAE3JEN7_9FIRM</name>
<dbReference type="AlphaFoldDB" id="A0AAE3JEN7"/>
<keyword evidence="2" id="KW-1185">Reference proteome</keyword>
<sequence length="77" mass="8957">MKLVEKISRKFSKHEKQYDSSYEEPVIRCSICTGEQVAGFLNLDTGKFEEVMLIRTSQDLENFQNEYGITGTIKKIY</sequence>
<dbReference type="EMBL" id="JAJEQN010000052">
    <property type="protein sequence ID" value="MCC2222837.1"/>
    <property type="molecule type" value="Genomic_DNA"/>
</dbReference>
<evidence type="ECO:0000313" key="2">
    <source>
        <dbReference type="Proteomes" id="UP001198200"/>
    </source>
</evidence>
<gene>
    <name evidence="1" type="ORF">LKD48_14615</name>
</gene>
<dbReference type="Proteomes" id="UP001198200">
    <property type="component" value="Unassembled WGS sequence"/>
</dbReference>
<organism evidence="1 2">
    <name type="scientific">Anthropogastromicrobium aceti</name>
    <dbReference type="NCBI Taxonomy" id="2981768"/>
    <lineage>
        <taxon>Bacteria</taxon>
        <taxon>Bacillati</taxon>
        <taxon>Bacillota</taxon>
        <taxon>Clostridia</taxon>
        <taxon>Lachnospirales</taxon>
        <taxon>Lachnospiraceae</taxon>
        <taxon>Anthropogastromicrobium</taxon>
    </lineage>
</organism>
<accession>A0AAE3JEN7</accession>